<evidence type="ECO:0000313" key="7">
    <source>
        <dbReference type="EMBL" id="TWU51929.1"/>
    </source>
</evidence>
<comment type="caution">
    <text evidence="7">The sequence shown here is derived from an EMBL/GenBank/DDBJ whole genome shotgun (WGS) entry which is preliminary data.</text>
</comment>
<dbReference type="SUPFAM" id="SSF53300">
    <property type="entry name" value="vWA-like"/>
    <property type="match status" value="1"/>
</dbReference>
<dbReference type="InterPro" id="IPR028087">
    <property type="entry name" value="Tad_N"/>
</dbReference>
<dbReference type="AlphaFoldDB" id="A0A5C6EWU4"/>
<evidence type="ECO:0000256" key="3">
    <source>
        <dbReference type="ARBA" id="ARBA00022989"/>
    </source>
</evidence>
<dbReference type="CDD" id="cd00198">
    <property type="entry name" value="vWFA"/>
    <property type="match status" value="1"/>
</dbReference>
<name>A0A5C6EWU4_9BACT</name>
<dbReference type="Proteomes" id="UP000317977">
    <property type="component" value="Unassembled WGS sequence"/>
</dbReference>
<accession>A0A5C6EWU4</accession>
<feature type="domain" description="VWFA" evidence="6">
    <location>
        <begin position="189"/>
        <end position="358"/>
    </location>
</feature>
<dbReference type="EMBL" id="SJPX01000003">
    <property type="protein sequence ID" value="TWU51929.1"/>
    <property type="molecule type" value="Genomic_DNA"/>
</dbReference>
<keyword evidence="3 5" id="KW-1133">Transmembrane helix</keyword>
<evidence type="ECO:0000259" key="6">
    <source>
        <dbReference type="PROSITE" id="PS50234"/>
    </source>
</evidence>
<dbReference type="PANTHER" id="PTHR22550:SF5">
    <property type="entry name" value="LEUCINE ZIPPER PROTEIN 4"/>
    <property type="match status" value="1"/>
</dbReference>
<keyword evidence="8" id="KW-1185">Reference proteome</keyword>
<feature type="transmembrane region" description="Helical" evidence="5">
    <location>
        <begin position="41"/>
        <end position="61"/>
    </location>
</feature>
<dbReference type="InterPro" id="IPR002035">
    <property type="entry name" value="VWF_A"/>
</dbReference>
<dbReference type="Pfam" id="PF00092">
    <property type="entry name" value="VWA"/>
    <property type="match status" value="1"/>
</dbReference>
<dbReference type="InterPro" id="IPR050768">
    <property type="entry name" value="UPF0353/GerABKA_families"/>
</dbReference>
<keyword evidence="2 5" id="KW-0812">Transmembrane</keyword>
<reference evidence="7 8" key="1">
    <citation type="submission" date="2019-02" db="EMBL/GenBank/DDBJ databases">
        <title>Deep-cultivation of Planctomycetes and their phenomic and genomic characterization uncovers novel biology.</title>
        <authorList>
            <person name="Wiegand S."/>
            <person name="Jogler M."/>
            <person name="Boedeker C."/>
            <person name="Pinto D."/>
            <person name="Vollmers J."/>
            <person name="Rivas-Marin E."/>
            <person name="Kohn T."/>
            <person name="Peeters S.H."/>
            <person name="Heuer A."/>
            <person name="Rast P."/>
            <person name="Oberbeckmann S."/>
            <person name="Bunk B."/>
            <person name="Jeske O."/>
            <person name="Meyerdierks A."/>
            <person name="Storesund J.E."/>
            <person name="Kallscheuer N."/>
            <person name="Luecker S."/>
            <person name="Lage O.M."/>
            <person name="Pohl T."/>
            <person name="Merkel B.J."/>
            <person name="Hornburger P."/>
            <person name="Mueller R.-W."/>
            <person name="Bruemmer F."/>
            <person name="Labrenz M."/>
            <person name="Spormann A.M."/>
            <person name="Op Den Camp H."/>
            <person name="Overmann J."/>
            <person name="Amann R."/>
            <person name="Jetten M.S.M."/>
            <person name="Mascher T."/>
            <person name="Medema M.H."/>
            <person name="Devos D.P."/>
            <person name="Kaster A.-K."/>
            <person name="Ovreas L."/>
            <person name="Rohde M."/>
            <person name="Galperin M.Y."/>
            <person name="Jogler C."/>
        </authorList>
    </citation>
    <scope>NUCLEOTIDE SEQUENCE [LARGE SCALE GENOMIC DNA]</scope>
    <source>
        <strain evidence="7 8">Poly59</strain>
    </source>
</reference>
<evidence type="ECO:0000256" key="5">
    <source>
        <dbReference type="SAM" id="Phobius"/>
    </source>
</evidence>
<evidence type="ECO:0000313" key="8">
    <source>
        <dbReference type="Proteomes" id="UP000317977"/>
    </source>
</evidence>
<dbReference type="Gene3D" id="3.40.50.410">
    <property type="entry name" value="von Willebrand factor, type A domain"/>
    <property type="match status" value="1"/>
</dbReference>
<organism evidence="7 8">
    <name type="scientific">Rubripirellula reticaptiva</name>
    <dbReference type="NCBI Taxonomy" id="2528013"/>
    <lineage>
        <taxon>Bacteria</taxon>
        <taxon>Pseudomonadati</taxon>
        <taxon>Planctomycetota</taxon>
        <taxon>Planctomycetia</taxon>
        <taxon>Pirellulales</taxon>
        <taxon>Pirellulaceae</taxon>
        <taxon>Rubripirellula</taxon>
    </lineage>
</organism>
<gene>
    <name evidence="7" type="ORF">Poly59_35250</name>
</gene>
<evidence type="ECO:0000256" key="2">
    <source>
        <dbReference type="ARBA" id="ARBA00022692"/>
    </source>
</evidence>
<dbReference type="SMART" id="SM00327">
    <property type="entry name" value="VWA"/>
    <property type="match status" value="1"/>
</dbReference>
<protein>
    <submittedName>
        <fullName evidence="7">von Willebrand factor type A domain protein</fullName>
    </submittedName>
</protein>
<keyword evidence="4 5" id="KW-0472">Membrane</keyword>
<proteinExistence type="predicted"/>
<dbReference type="PANTHER" id="PTHR22550">
    <property type="entry name" value="SPORE GERMINATION PROTEIN"/>
    <property type="match status" value="1"/>
</dbReference>
<dbReference type="Pfam" id="PF13400">
    <property type="entry name" value="Tad"/>
    <property type="match status" value="1"/>
</dbReference>
<dbReference type="PROSITE" id="PS50234">
    <property type="entry name" value="VWFA"/>
    <property type="match status" value="1"/>
</dbReference>
<sequence length="368" mass="39151">MRILDLKARTIFTANQSHPLPSPSIVRHQLAKRKASNRRGAMLILIVVMMIGFMVAVAFSVDIAHMHLARTELRTATDAASKAASASLAETLDQNLAIAEGQRIAAANTVNGEPLLLDASDFRFGRSVEQVSGKFQFNQGGTPQNSVAVNGRRTFGSPSGPIPLFFGNVFGVNFFEPVSTATATYIERDIVLVVDRSGSMRGSKFNDLIRAIDTFVTTLDGTPVDEAVGMASYSTFATEDIPLTEDLTQITAGIRAMSVGGNTSISRGLQAGANIMAGSVGTQFVDQTYILMTDGRHNTGAEPSTVAVNLAAPNVTIHTITFGAGADQVRMRDVASIGGGRHFHADTGLELEAVYREIALTLSSIMTE</sequence>
<evidence type="ECO:0000256" key="1">
    <source>
        <dbReference type="ARBA" id="ARBA00022475"/>
    </source>
</evidence>
<evidence type="ECO:0000256" key="4">
    <source>
        <dbReference type="ARBA" id="ARBA00023136"/>
    </source>
</evidence>
<keyword evidence="1" id="KW-1003">Cell membrane</keyword>
<dbReference type="InterPro" id="IPR036465">
    <property type="entry name" value="vWFA_dom_sf"/>
</dbReference>
<dbReference type="RefSeq" id="WP_246151708.1">
    <property type="nucleotide sequence ID" value="NZ_SJPX01000003.1"/>
</dbReference>